<organism evidence="4 5">
    <name type="scientific">Pyrus ussuriensis x Pyrus communis</name>
    <dbReference type="NCBI Taxonomy" id="2448454"/>
    <lineage>
        <taxon>Eukaryota</taxon>
        <taxon>Viridiplantae</taxon>
        <taxon>Streptophyta</taxon>
        <taxon>Embryophyta</taxon>
        <taxon>Tracheophyta</taxon>
        <taxon>Spermatophyta</taxon>
        <taxon>Magnoliopsida</taxon>
        <taxon>eudicotyledons</taxon>
        <taxon>Gunneridae</taxon>
        <taxon>Pentapetalae</taxon>
        <taxon>rosids</taxon>
        <taxon>fabids</taxon>
        <taxon>Rosales</taxon>
        <taxon>Rosaceae</taxon>
        <taxon>Amygdaloideae</taxon>
        <taxon>Maleae</taxon>
        <taxon>Pyrus</taxon>
    </lineage>
</organism>
<dbReference type="GO" id="GO:0006396">
    <property type="term" value="P:RNA processing"/>
    <property type="evidence" value="ECO:0007669"/>
    <property type="project" value="TreeGrafter"/>
</dbReference>
<dbReference type="PANTHER" id="PTHR47934">
    <property type="entry name" value="PENTATRICOPEPTIDE REPEAT-CONTAINING PROTEIN PET309, MITOCHONDRIAL"/>
    <property type="match status" value="1"/>
</dbReference>
<dbReference type="GO" id="GO:0007005">
    <property type="term" value="P:mitochondrion organization"/>
    <property type="evidence" value="ECO:0007669"/>
    <property type="project" value="TreeGrafter"/>
</dbReference>
<name>A0A5N5F611_9ROSA</name>
<dbReference type="GO" id="GO:0005739">
    <property type="term" value="C:mitochondrion"/>
    <property type="evidence" value="ECO:0007669"/>
    <property type="project" value="TreeGrafter"/>
</dbReference>
<dbReference type="OrthoDB" id="185373at2759"/>
<dbReference type="Pfam" id="PF13041">
    <property type="entry name" value="PPR_2"/>
    <property type="match status" value="1"/>
</dbReference>
<dbReference type="PANTHER" id="PTHR47934:SF28">
    <property type="entry name" value="OS04G0488500 PROTEIN"/>
    <property type="match status" value="1"/>
</dbReference>
<comment type="caution">
    <text evidence="4">The sequence shown here is derived from an EMBL/GenBank/DDBJ whole genome shotgun (WGS) entry which is preliminary data.</text>
</comment>
<dbReference type="InterPro" id="IPR002885">
    <property type="entry name" value="PPR_rpt"/>
</dbReference>
<dbReference type="InterPro" id="IPR011990">
    <property type="entry name" value="TPR-like_helical_dom_sf"/>
</dbReference>
<gene>
    <name evidence="4" type="ORF">D8674_032122</name>
</gene>
<accession>A0A5N5F611</accession>
<evidence type="ECO:0000256" key="3">
    <source>
        <dbReference type="PROSITE-ProRule" id="PRU00708"/>
    </source>
</evidence>
<evidence type="ECO:0000256" key="1">
    <source>
        <dbReference type="ARBA" id="ARBA00007626"/>
    </source>
</evidence>
<dbReference type="AlphaFoldDB" id="A0A5N5F611"/>
<protein>
    <submittedName>
        <fullName evidence="4">Pentatricopeptide repeat-containing protein</fullName>
    </submittedName>
</protein>
<dbReference type="Gene3D" id="1.25.40.10">
    <property type="entry name" value="Tetratricopeptide repeat domain"/>
    <property type="match status" value="1"/>
</dbReference>
<dbReference type="EMBL" id="SMOL01000781">
    <property type="protein sequence ID" value="KAB2596672.1"/>
    <property type="molecule type" value="Genomic_DNA"/>
</dbReference>
<proteinExistence type="inferred from homology"/>
<reference evidence="5" key="2">
    <citation type="submission" date="2019-10" db="EMBL/GenBank/DDBJ databases">
        <title>A de novo genome assembly of a pear dwarfing rootstock.</title>
        <authorList>
            <person name="Wang F."/>
            <person name="Wang J."/>
            <person name="Li S."/>
            <person name="Zhang Y."/>
            <person name="Fang M."/>
            <person name="Ma L."/>
            <person name="Zhao Y."/>
            <person name="Jiang S."/>
        </authorList>
    </citation>
    <scope>NUCLEOTIDE SEQUENCE [LARGE SCALE GENOMIC DNA]</scope>
</reference>
<feature type="repeat" description="PPR" evidence="3">
    <location>
        <begin position="18"/>
        <end position="52"/>
    </location>
</feature>
<dbReference type="Proteomes" id="UP000327157">
    <property type="component" value="Chromosome 7"/>
</dbReference>
<evidence type="ECO:0000313" key="5">
    <source>
        <dbReference type="Proteomes" id="UP000327157"/>
    </source>
</evidence>
<dbReference type="PROSITE" id="PS51375">
    <property type="entry name" value="PPR"/>
    <property type="match status" value="1"/>
</dbReference>
<reference evidence="4 5" key="1">
    <citation type="submission" date="2019-09" db="EMBL/GenBank/DDBJ databases">
        <authorList>
            <person name="Ou C."/>
        </authorList>
    </citation>
    <scope>NUCLEOTIDE SEQUENCE [LARGE SCALE GENOMIC DNA]</scope>
    <source>
        <strain evidence="4">S2</strain>
        <tissue evidence="4">Leaf</tissue>
    </source>
</reference>
<comment type="similarity">
    <text evidence="1">Belongs to the PPR family. P subfamily.</text>
</comment>
<dbReference type="GO" id="GO:0003729">
    <property type="term" value="F:mRNA binding"/>
    <property type="evidence" value="ECO:0007669"/>
    <property type="project" value="TreeGrafter"/>
</dbReference>
<dbReference type="InterPro" id="IPR051114">
    <property type="entry name" value="Mito_RNA_Proc_CCM1"/>
</dbReference>
<keyword evidence="5" id="KW-1185">Reference proteome</keyword>
<sequence length="136" mass="15740">MLIEWVYQRMTKHDCMPDVVCYTVMLTGYIVAGELETAPAVFDEMIPNGQLPNVFIYNAIIRGICMARKFEEVCSVLNSRLWNPEAPIQILPCTTSISYLRNVEKLAEAHKVITHRMKKRQYVHLLSKFKGYKTLN</sequence>
<dbReference type="NCBIfam" id="TIGR00756">
    <property type="entry name" value="PPR"/>
    <property type="match status" value="2"/>
</dbReference>
<keyword evidence="2" id="KW-0677">Repeat</keyword>
<evidence type="ECO:0000256" key="2">
    <source>
        <dbReference type="ARBA" id="ARBA00022737"/>
    </source>
</evidence>
<evidence type="ECO:0000313" key="4">
    <source>
        <dbReference type="EMBL" id="KAB2596672.1"/>
    </source>
</evidence>
<reference evidence="4 5" key="3">
    <citation type="submission" date="2019-11" db="EMBL/GenBank/DDBJ databases">
        <title>A de novo genome assembly of a pear dwarfing rootstock.</title>
        <authorList>
            <person name="Wang F."/>
            <person name="Wang J."/>
            <person name="Li S."/>
            <person name="Zhang Y."/>
            <person name="Fang M."/>
            <person name="Ma L."/>
            <person name="Zhao Y."/>
            <person name="Jiang S."/>
        </authorList>
    </citation>
    <scope>NUCLEOTIDE SEQUENCE [LARGE SCALE GENOMIC DNA]</scope>
    <source>
        <strain evidence="4">S2</strain>
        <tissue evidence="4">Leaf</tissue>
    </source>
</reference>